<dbReference type="Proteomes" id="UP000272428">
    <property type="component" value="Unassembled WGS sequence"/>
</dbReference>
<evidence type="ECO:0008006" key="3">
    <source>
        <dbReference type="Google" id="ProtNLM"/>
    </source>
</evidence>
<dbReference type="OrthoDB" id="9814627at2"/>
<evidence type="ECO:0000313" key="1">
    <source>
        <dbReference type="EMBL" id="RKS97291.1"/>
    </source>
</evidence>
<accession>A0A495SCS9</accession>
<name>A0A495SCS9_9FLAO</name>
<organism evidence="1 2">
    <name type="scientific">Chryseobacterium defluvii</name>
    <dbReference type="NCBI Taxonomy" id="160396"/>
    <lineage>
        <taxon>Bacteria</taxon>
        <taxon>Pseudomonadati</taxon>
        <taxon>Bacteroidota</taxon>
        <taxon>Flavobacteriia</taxon>
        <taxon>Flavobacteriales</taxon>
        <taxon>Weeksellaceae</taxon>
        <taxon>Chryseobacterium group</taxon>
        <taxon>Chryseobacterium</taxon>
    </lineage>
</organism>
<gene>
    <name evidence="1" type="ORF">BCF58_1411</name>
</gene>
<reference evidence="1 2" key="1">
    <citation type="submission" date="2018-10" db="EMBL/GenBank/DDBJ databases">
        <title>Genomic Encyclopedia of Archaeal and Bacterial Type Strains, Phase II (KMG-II): from individual species to whole genera.</title>
        <authorList>
            <person name="Goeker M."/>
        </authorList>
    </citation>
    <scope>NUCLEOTIDE SEQUENCE [LARGE SCALE GENOMIC DNA]</scope>
    <source>
        <strain evidence="1 2">DSM 14219</strain>
    </source>
</reference>
<proteinExistence type="predicted"/>
<protein>
    <recommendedName>
        <fullName evidence="3">YD repeat-containing protein</fullName>
    </recommendedName>
</protein>
<dbReference type="RefSeq" id="WP_147462042.1">
    <property type="nucleotide sequence ID" value="NZ_RBXB01000002.1"/>
</dbReference>
<keyword evidence="2" id="KW-1185">Reference proteome</keyword>
<evidence type="ECO:0000313" key="2">
    <source>
        <dbReference type="Proteomes" id="UP000272428"/>
    </source>
</evidence>
<dbReference type="AlphaFoldDB" id="A0A495SCS9"/>
<comment type="caution">
    <text evidence="1">The sequence shown here is derived from an EMBL/GenBank/DDBJ whole genome shotgun (WGS) entry which is preliminary data.</text>
</comment>
<dbReference type="EMBL" id="RBXB01000002">
    <property type="protein sequence ID" value="RKS97291.1"/>
    <property type="molecule type" value="Genomic_DNA"/>
</dbReference>
<sequence>MRKIYMWSIIALGGIGIMKGQKSSELDFKTPMPPESFQFKKRLVNNVSLYTGQPSISIPIYTIDLDGMEIPISISYNSGGVKTDEDATFVGLGWSLDIGGEINRTNHGALDENYLMATSYDAPEQGIGNLKSVNVNSSGFPGYSEQYCSSNLTAQIQNITNFYQRAYDSSDPLAPYESVDARPDDFFYSIPGHSGKIMYSQKTSKFVIIPFDDIKTDYSISNTSYGSYTKKNLDFVFISSDGYKFNFGRGGIKSMYKLMTGGRLFDQTWQVGSITSPVGNTVTYSYLPIEYSLCTNFFPVSTLIKSTNQISTEYMKCNEVSNKDNLPYTILFPEGKIEFMYDNRIDLMPNSKRLTKIIVTDLSGKAIKTIEFNQSYFDANDDPYPYNPNSPDYANIVNKRLKLNSVKIINGSNNSPGSNESYEFDYYLFDKIPAKTTVKRDHWGYFNGGTYSTSTFPKTKQINSQYSQTFSLKSVKYPEGGTKEFIYESHTAIPHSRIRRYYDDITDDGFTIKNESLYVSGYNLLNYYPTPSNLQLSNYPPGHKVILGNEFEIKAPDQSMSPNEVSLNINSSLPFQVPDYQNINSEYNYVAFQIQKKSGNDFEFFRDLGKISKSENMNGIEGKIDINTGTSSSLNTGIYRIIMIVYQPTVNDSNNVNVGHSSSVNLKYRQTISDEVKIGGLRIKQINTYTNGNISSSPNYVTKYSYVQDDNTTSSGKAMNAPSYYEFFKMRSPSSGNGLDYIPAQYTLTTRMSTEPMTPLYKTSGANVGYTKVTKTDVNISNNSEIKESNYFSFQDPYYSEISSYSLSREQEPQSWQRGKLLSTQYFKNNEVVREISFDYNGEAIEHELDEVDEITTDLVDYTEFYCGTEWKTSKHIDLSNTYAADFVQDPNLLIPYNLYNPTGHLSSTYIPYRKIYSGFDKIKSKTIKDFVNGVPTLVTKESFFYYNNIYRQLEKQNTIYPDNTTTEKSFKYAYEKGNQLMIEKNMIGIPLETVSTQTIGNITKTLSRTETIYPTSVPTAETGSLVLPISVLSYDLQNPTTVSTEITYNKYDTQGNLLQYTLKSGIPVAIVWGYNQTQPIAKIEGATYDQLVSSGLISSIVSASDSDASNPANEGALIAALDNFRNNTSLSGYQITTYTYDPLIGVTSITPPSGIREVYVYDTANRLEKIVDVNGKLLKEFKYNYKN</sequence>